<evidence type="ECO:0000313" key="1">
    <source>
        <dbReference type="EMBL" id="ONK74034.1"/>
    </source>
</evidence>
<dbReference type="PANTHER" id="PTHR35503">
    <property type="entry name" value="OSJNBA0006M15.15 PROTEIN"/>
    <property type="match status" value="1"/>
</dbReference>
<dbReference type="PANTHER" id="PTHR35503:SF2">
    <property type="entry name" value="OS04G0455700 PROTEIN"/>
    <property type="match status" value="1"/>
</dbReference>
<protein>
    <recommendedName>
        <fullName evidence="3">C2 domain-containing protein</fullName>
    </recommendedName>
</protein>
<keyword evidence="2" id="KW-1185">Reference proteome</keyword>
<dbReference type="Proteomes" id="UP000243459">
    <property type="component" value="Chromosome 3"/>
</dbReference>
<dbReference type="EMBL" id="CM007383">
    <property type="protein sequence ID" value="ONK74034.1"/>
    <property type="molecule type" value="Genomic_DNA"/>
</dbReference>
<organism evidence="1 2">
    <name type="scientific">Asparagus officinalis</name>
    <name type="common">Garden asparagus</name>
    <dbReference type="NCBI Taxonomy" id="4686"/>
    <lineage>
        <taxon>Eukaryota</taxon>
        <taxon>Viridiplantae</taxon>
        <taxon>Streptophyta</taxon>
        <taxon>Embryophyta</taxon>
        <taxon>Tracheophyta</taxon>
        <taxon>Spermatophyta</taxon>
        <taxon>Magnoliopsida</taxon>
        <taxon>Liliopsida</taxon>
        <taxon>Asparagales</taxon>
        <taxon>Asparagaceae</taxon>
        <taxon>Asparagoideae</taxon>
        <taxon>Asparagus</taxon>
    </lineage>
</organism>
<accession>A0A5P1F7D3</accession>
<dbReference type="Gramene" id="ONK74034">
    <property type="protein sequence ID" value="ONK74034"/>
    <property type="gene ID" value="A4U43_C03F2110"/>
</dbReference>
<evidence type="ECO:0000313" key="2">
    <source>
        <dbReference type="Proteomes" id="UP000243459"/>
    </source>
</evidence>
<dbReference type="OMA" id="GQCGWIG"/>
<evidence type="ECO:0008006" key="3">
    <source>
        <dbReference type="Google" id="ProtNLM"/>
    </source>
</evidence>
<gene>
    <name evidence="1" type="ORF">A4U43_C03F2110</name>
</gene>
<reference evidence="2" key="1">
    <citation type="journal article" date="2017" name="Nat. Commun.">
        <title>The asparagus genome sheds light on the origin and evolution of a young Y chromosome.</title>
        <authorList>
            <person name="Harkess A."/>
            <person name="Zhou J."/>
            <person name="Xu C."/>
            <person name="Bowers J.E."/>
            <person name="Van der Hulst R."/>
            <person name="Ayyampalayam S."/>
            <person name="Mercati F."/>
            <person name="Riccardi P."/>
            <person name="McKain M.R."/>
            <person name="Kakrana A."/>
            <person name="Tang H."/>
            <person name="Ray J."/>
            <person name="Groenendijk J."/>
            <person name="Arikit S."/>
            <person name="Mathioni S.M."/>
            <person name="Nakano M."/>
            <person name="Shan H."/>
            <person name="Telgmann-Rauber A."/>
            <person name="Kanno A."/>
            <person name="Yue Z."/>
            <person name="Chen H."/>
            <person name="Li W."/>
            <person name="Chen Y."/>
            <person name="Xu X."/>
            <person name="Zhang Y."/>
            <person name="Luo S."/>
            <person name="Chen H."/>
            <person name="Gao J."/>
            <person name="Mao Z."/>
            <person name="Pires J.C."/>
            <person name="Luo M."/>
            <person name="Kudrna D."/>
            <person name="Wing R.A."/>
            <person name="Meyers B.C."/>
            <person name="Yi K."/>
            <person name="Kong H."/>
            <person name="Lavrijsen P."/>
            <person name="Sunseri F."/>
            <person name="Falavigna A."/>
            <person name="Ye Y."/>
            <person name="Leebens-Mack J.H."/>
            <person name="Chen G."/>
        </authorList>
    </citation>
    <scope>NUCLEOTIDE SEQUENCE [LARGE SCALE GENOMIC DNA]</scope>
    <source>
        <strain evidence="2">cv. DH0086</strain>
    </source>
</reference>
<sequence length="181" mass="20382">MAQLRCEMNIMKLTNLDTSPTSGKLFIRYYVYVGGGRRVRIDTREVPSAGEDPHWGEESSLECAVPSNPVKKAIRERGVLFELRWRRDESCFGMKAKSKMLGRAEAAWEDALVEKRVSFAMRSPLTVTEGCKPPTLLVRMGIKVRDLELREKHKGCDCEGCGWIGSEEDMFVAATAATIYD</sequence>
<dbReference type="AlphaFoldDB" id="A0A5P1F7D3"/>
<name>A0A5P1F7D3_ASPOF</name>
<proteinExistence type="predicted"/>
<dbReference type="OrthoDB" id="687396at2759"/>